<proteinExistence type="predicted"/>
<dbReference type="GO" id="GO:0000150">
    <property type="term" value="F:DNA strand exchange activity"/>
    <property type="evidence" value="ECO:0007669"/>
    <property type="project" value="InterPro"/>
</dbReference>
<dbReference type="AlphaFoldDB" id="A0A099I3H1"/>
<dbReference type="GO" id="GO:0003677">
    <property type="term" value="F:DNA binding"/>
    <property type="evidence" value="ECO:0007669"/>
    <property type="project" value="InterPro"/>
</dbReference>
<dbReference type="Gene3D" id="3.90.1750.20">
    <property type="entry name" value="Putative Large Serine Recombinase, Chain B, Domain 2"/>
    <property type="match status" value="1"/>
</dbReference>
<evidence type="ECO:0000313" key="2">
    <source>
        <dbReference type="EMBL" id="KGJ52514.1"/>
    </source>
</evidence>
<comment type="caution">
    <text evidence="2">The sequence shown here is derived from an EMBL/GenBank/DDBJ whole genome shotgun (WGS) entry which is preliminary data.</text>
</comment>
<accession>A0A099I3H1</accession>
<dbReference type="PROSITE" id="PS51737">
    <property type="entry name" value="RECOMBINASE_DNA_BIND"/>
    <property type="match status" value="1"/>
</dbReference>
<dbReference type="InterPro" id="IPR038109">
    <property type="entry name" value="DNA_bind_recomb_sf"/>
</dbReference>
<feature type="domain" description="Recombinase" evidence="1">
    <location>
        <begin position="5"/>
        <end position="91"/>
    </location>
</feature>
<evidence type="ECO:0000313" key="3">
    <source>
        <dbReference type="Proteomes" id="UP000030008"/>
    </source>
</evidence>
<evidence type="ECO:0000259" key="1">
    <source>
        <dbReference type="PROSITE" id="PS51737"/>
    </source>
</evidence>
<sequence>MGHTPFGYRIENGIAIIDESAAAKLRQLYKNYLSGMSLSKAAAEAGIPTYHGTAKRLMGTVHYLGDSFYPAIIDKETYQKAQEERKRRATKLGRNNKQTQMRKLQIPTHFHMGEVAALHDNPMKQAEYLYSLIESESQ</sequence>
<dbReference type="EMBL" id="JQIF01000064">
    <property type="protein sequence ID" value="KGJ52514.1"/>
    <property type="molecule type" value="Genomic_DNA"/>
</dbReference>
<dbReference type="InterPro" id="IPR011109">
    <property type="entry name" value="DNA_bind_recombinase_dom"/>
</dbReference>
<protein>
    <submittedName>
        <fullName evidence="2">Integrase</fullName>
    </submittedName>
</protein>
<reference evidence="2 3" key="1">
    <citation type="submission" date="2014-08" db="EMBL/GenBank/DDBJ databases">
        <title>Clostridium innocuum, an unnegligible vancomycin-resistant pathogen causing extra-intestinal infections.</title>
        <authorList>
            <person name="Feng Y."/>
            <person name="Chiu C.-H."/>
        </authorList>
    </citation>
    <scope>NUCLEOTIDE SEQUENCE [LARGE SCALE GENOMIC DNA]</scope>
    <source>
        <strain evidence="2 3">AN88</strain>
    </source>
</reference>
<name>A0A099I3H1_CLOIN</name>
<organism evidence="2 3">
    <name type="scientific">Clostridium innocuum</name>
    <dbReference type="NCBI Taxonomy" id="1522"/>
    <lineage>
        <taxon>Bacteria</taxon>
        <taxon>Bacillati</taxon>
        <taxon>Bacillota</taxon>
        <taxon>Clostridia</taxon>
        <taxon>Eubacteriales</taxon>
        <taxon>Clostridiaceae</taxon>
        <taxon>Clostridium</taxon>
    </lineage>
</organism>
<gene>
    <name evidence="2" type="ORF">CIAN88_14335</name>
</gene>
<dbReference type="RefSeq" id="WP_044906122.1">
    <property type="nucleotide sequence ID" value="NZ_JQIF01000064.1"/>
</dbReference>
<dbReference type="Proteomes" id="UP000030008">
    <property type="component" value="Unassembled WGS sequence"/>
</dbReference>